<dbReference type="PROSITE" id="PS50157">
    <property type="entry name" value="ZINC_FINGER_C2H2_2"/>
    <property type="match status" value="2"/>
</dbReference>
<dbReference type="PROSITE" id="PS00028">
    <property type="entry name" value="ZINC_FINGER_C2H2_1"/>
    <property type="match status" value="2"/>
</dbReference>
<dbReference type="InterPro" id="IPR036236">
    <property type="entry name" value="Znf_C2H2_sf"/>
</dbReference>
<comment type="subcellular location">
    <subcellularLocation>
        <location evidence="1">Nucleus</location>
    </subcellularLocation>
</comment>
<keyword evidence="10" id="KW-1185">Reference proteome</keyword>
<evidence type="ECO:0000256" key="2">
    <source>
        <dbReference type="ARBA" id="ARBA00022723"/>
    </source>
</evidence>
<dbReference type="Proteomes" id="UP000526942">
    <property type="component" value="Unassembled WGS sequence"/>
</dbReference>
<feature type="non-terminal residue" evidence="9">
    <location>
        <position position="71"/>
    </location>
</feature>
<keyword evidence="2" id="KW-0479">Metal-binding</keyword>
<organism evidence="9 10">
    <name type="scientific">Corythaixoides concolor</name>
    <name type="common">Grey go-away-bird</name>
    <dbReference type="NCBI Taxonomy" id="103956"/>
    <lineage>
        <taxon>Eukaryota</taxon>
        <taxon>Metazoa</taxon>
        <taxon>Chordata</taxon>
        <taxon>Craniata</taxon>
        <taxon>Vertebrata</taxon>
        <taxon>Euteleostomi</taxon>
        <taxon>Archelosauria</taxon>
        <taxon>Archosauria</taxon>
        <taxon>Dinosauria</taxon>
        <taxon>Saurischia</taxon>
        <taxon>Theropoda</taxon>
        <taxon>Coelurosauria</taxon>
        <taxon>Aves</taxon>
        <taxon>Neognathae</taxon>
        <taxon>Neoaves</taxon>
        <taxon>Otidimorphae</taxon>
        <taxon>Musophagiformes</taxon>
        <taxon>Musophagidae</taxon>
        <taxon>Corythaixoides</taxon>
    </lineage>
</organism>
<keyword evidence="3" id="KW-0677">Repeat</keyword>
<sequence length="71" mass="7954">HMGLLPYACAHCEQTFSHKPNLAAHQRGHAGERPFACPHCARAFAHNQHLLRHLRAHTRSPPARPRTHPGS</sequence>
<dbReference type="Pfam" id="PF00096">
    <property type="entry name" value="zf-C2H2"/>
    <property type="match status" value="2"/>
</dbReference>
<name>A0A7L0EZ41_CORCN</name>
<evidence type="ECO:0000259" key="8">
    <source>
        <dbReference type="PROSITE" id="PS50157"/>
    </source>
</evidence>
<dbReference type="FunFam" id="3.30.160.60:FF:002343">
    <property type="entry name" value="Zinc finger protein 33A"/>
    <property type="match status" value="1"/>
</dbReference>
<dbReference type="Gene3D" id="3.30.160.60">
    <property type="entry name" value="Classic Zinc Finger"/>
    <property type="match status" value="2"/>
</dbReference>
<comment type="caution">
    <text evidence="9">The sequence shown here is derived from an EMBL/GenBank/DDBJ whole genome shotgun (WGS) entry which is preliminary data.</text>
</comment>
<protein>
    <submittedName>
        <fullName evidence="9">ZN775 protein</fullName>
    </submittedName>
</protein>
<keyword evidence="5" id="KW-0862">Zinc</keyword>
<evidence type="ECO:0000256" key="6">
    <source>
        <dbReference type="ARBA" id="ARBA00023242"/>
    </source>
</evidence>
<dbReference type="GO" id="GO:0005634">
    <property type="term" value="C:nucleus"/>
    <property type="evidence" value="ECO:0007669"/>
    <property type="project" value="UniProtKB-SubCell"/>
</dbReference>
<proteinExistence type="predicted"/>
<feature type="domain" description="C2H2-type" evidence="8">
    <location>
        <begin position="35"/>
        <end position="62"/>
    </location>
</feature>
<accession>A0A7L0EZ41</accession>
<keyword evidence="4 7" id="KW-0863">Zinc-finger</keyword>
<evidence type="ECO:0000256" key="3">
    <source>
        <dbReference type="ARBA" id="ARBA00022737"/>
    </source>
</evidence>
<reference evidence="9 10" key="1">
    <citation type="submission" date="2019-09" db="EMBL/GenBank/DDBJ databases">
        <title>Bird 10,000 Genomes (B10K) Project - Family phase.</title>
        <authorList>
            <person name="Zhang G."/>
        </authorList>
    </citation>
    <scope>NUCLEOTIDE SEQUENCE [LARGE SCALE GENOMIC DNA]</scope>
    <source>
        <strain evidence="9">B10K-DU-011-20</strain>
        <tissue evidence="9">Muscle</tissue>
    </source>
</reference>
<evidence type="ECO:0000256" key="7">
    <source>
        <dbReference type="PROSITE-ProRule" id="PRU00042"/>
    </source>
</evidence>
<gene>
    <name evidence="9" type="primary">Znf775</name>
    <name evidence="9" type="ORF">CORCON_R15334</name>
</gene>
<dbReference type="GO" id="GO:0000981">
    <property type="term" value="F:DNA-binding transcription factor activity, RNA polymerase II-specific"/>
    <property type="evidence" value="ECO:0007669"/>
    <property type="project" value="TreeGrafter"/>
</dbReference>
<dbReference type="FunFam" id="3.30.160.60:FF:000100">
    <property type="entry name" value="Zinc finger 45-like"/>
    <property type="match status" value="1"/>
</dbReference>
<feature type="non-terminal residue" evidence="9">
    <location>
        <position position="1"/>
    </location>
</feature>
<evidence type="ECO:0000313" key="10">
    <source>
        <dbReference type="Proteomes" id="UP000526942"/>
    </source>
</evidence>
<dbReference type="PANTHER" id="PTHR23226:SF416">
    <property type="entry name" value="FI01424P"/>
    <property type="match status" value="1"/>
</dbReference>
<dbReference type="InterPro" id="IPR013087">
    <property type="entry name" value="Znf_C2H2_type"/>
</dbReference>
<dbReference type="AlphaFoldDB" id="A0A7L0EZ41"/>
<evidence type="ECO:0000313" key="9">
    <source>
        <dbReference type="EMBL" id="NXJ88530.1"/>
    </source>
</evidence>
<dbReference type="SMART" id="SM00355">
    <property type="entry name" value="ZnF_C2H2"/>
    <property type="match status" value="2"/>
</dbReference>
<keyword evidence="6" id="KW-0539">Nucleus</keyword>
<dbReference type="OrthoDB" id="654211at2759"/>
<evidence type="ECO:0000256" key="5">
    <source>
        <dbReference type="ARBA" id="ARBA00022833"/>
    </source>
</evidence>
<dbReference type="GO" id="GO:0008270">
    <property type="term" value="F:zinc ion binding"/>
    <property type="evidence" value="ECO:0007669"/>
    <property type="project" value="UniProtKB-KW"/>
</dbReference>
<feature type="domain" description="C2H2-type" evidence="8">
    <location>
        <begin position="7"/>
        <end position="34"/>
    </location>
</feature>
<dbReference type="PANTHER" id="PTHR23226">
    <property type="entry name" value="ZINC FINGER AND SCAN DOMAIN-CONTAINING"/>
    <property type="match status" value="1"/>
</dbReference>
<evidence type="ECO:0000256" key="1">
    <source>
        <dbReference type="ARBA" id="ARBA00004123"/>
    </source>
</evidence>
<evidence type="ECO:0000256" key="4">
    <source>
        <dbReference type="ARBA" id="ARBA00022771"/>
    </source>
</evidence>
<dbReference type="EMBL" id="VXAM01000030">
    <property type="protein sequence ID" value="NXJ88530.1"/>
    <property type="molecule type" value="Genomic_DNA"/>
</dbReference>
<dbReference type="SUPFAM" id="SSF57667">
    <property type="entry name" value="beta-beta-alpha zinc fingers"/>
    <property type="match status" value="1"/>
</dbReference>
<dbReference type="GO" id="GO:0000978">
    <property type="term" value="F:RNA polymerase II cis-regulatory region sequence-specific DNA binding"/>
    <property type="evidence" value="ECO:0007669"/>
    <property type="project" value="TreeGrafter"/>
</dbReference>